<accession>A0A8X6YDV0</accession>
<organism evidence="2 4">
    <name type="scientific">Trichonephila inaurata madagascariensis</name>
    <dbReference type="NCBI Taxonomy" id="2747483"/>
    <lineage>
        <taxon>Eukaryota</taxon>
        <taxon>Metazoa</taxon>
        <taxon>Ecdysozoa</taxon>
        <taxon>Arthropoda</taxon>
        <taxon>Chelicerata</taxon>
        <taxon>Arachnida</taxon>
        <taxon>Araneae</taxon>
        <taxon>Araneomorphae</taxon>
        <taxon>Entelegynae</taxon>
        <taxon>Araneoidea</taxon>
        <taxon>Nephilidae</taxon>
        <taxon>Trichonephila</taxon>
        <taxon>Trichonephila inaurata</taxon>
    </lineage>
</organism>
<protein>
    <submittedName>
        <fullName evidence="2">Uncharacterized protein</fullName>
    </submittedName>
</protein>
<dbReference type="AlphaFoldDB" id="A0A8X6YDV0"/>
<comment type="caution">
    <text evidence="2">The sequence shown here is derived from an EMBL/GenBank/DDBJ whole genome shotgun (WGS) entry which is preliminary data.</text>
</comment>
<dbReference type="EMBL" id="BMAV01022379">
    <property type="protein sequence ID" value="GFY77220.1"/>
    <property type="molecule type" value="Genomic_DNA"/>
</dbReference>
<dbReference type="Proteomes" id="UP000886998">
    <property type="component" value="Unassembled WGS sequence"/>
</dbReference>
<evidence type="ECO:0000313" key="4">
    <source>
        <dbReference type="Proteomes" id="UP000886998"/>
    </source>
</evidence>
<evidence type="ECO:0000313" key="1">
    <source>
        <dbReference type="EMBL" id="GFS49705.1"/>
    </source>
</evidence>
<dbReference type="EMBL" id="BMAV01018297">
    <property type="protein sequence ID" value="GFY70493.1"/>
    <property type="molecule type" value="Genomic_DNA"/>
</dbReference>
<proteinExistence type="predicted"/>
<reference evidence="2" key="1">
    <citation type="submission" date="2020-08" db="EMBL/GenBank/DDBJ databases">
        <title>Multicomponent nature underlies the extraordinary mechanical properties of spider dragline silk.</title>
        <authorList>
            <person name="Kono N."/>
            <person name="Nakamura H."/>
            <person name="Mori M."/>
            <person name="Yoshida Y."/>
            <person name="Ohtoshi R."/>
            <person name="Malay A.D."/>
            <person name="Moran D.A.P."/>
            <person name="Tomita M."/>
            <person name="Numata K."/>
            <person name="Arakawa K."/>
        </authorList>
    </citation>
    <scope>NUCLEOTIDE SEQUENCE</scope>
</reference>
<name>A0A8X6YDV0_9ARAC</name>
<dbReference type="EMBL" id="BMAV01026356">
    <property type="protein sequence ID" value="GFS49705.1"/>
    <property type="molecule type" value="Genomic_DNA"/>
</dbReference>
<keyword evidence="4" id="KW-1185">Reference proteome</keyword>
<evidence type="ECO:0000313" key="3">
    <source>
        <dbReference type="EMBL" id="GFY77220.1"/>
    </source>
</evidence>
<gene>
    <name evidence="1" type="ORF">TNIN_3391</name>
    <name evidence="3" type="ORF">TNIN_35161</name>
    <name evidence="2" type="ORF">TNIN_41521</name>
</gene>
<evidence type="ECO:0000313" key="2">
    <source>
        <dbReference type="EMBL" id="GFY70493.1"/>
    </source>
</evidence>
<sequence>MSNKNTLHVGNRRHRGPISSPPCSHSLNPLYIFFCDYMKYVVLIQTIKGSVEDFAEVIVVPNAEISTPLGIFEKVQQSFIRWCSTTHVAITFSICYEFFSEQ</sequence>